<comment type="caution">
    <text evidence="1">The sequence shown here is derived from an EMBL/GenBank/DDBJ whole genome shotgun (WGS) entry which is preliminary data.</text>
</comment>
<sequence>MKALLIDIALTVAQARIINSHTGLSSSEKLIELIKAEVKSLINQEDLDSFLAKKQTLKRQRARPFCKRQQYIFTTYTYSRNTATASNTSAAITEAGFSSKKSDCQANFVEGVAVKGGGLNRYSKRSPHIVKKGFRISFKSSHSPESNDTNYRAAPAFSDAQETLAKVKIRSKHNLNKRSGILSGKKCYKRSSTSKPGFYSFLFTITKKAGGLRPVLELRNLNKYVAD</sequence>
<dbReference type="EMBL" id="MBFR01000391">
    <property type="protein sequence ID" value="PVU88364.1"/>
    <property type="molecule type" value="Genomic_DNA"/>
</dbReference>
<keyword evidence="2" id="KW-1185">Reference proteome</keyword>
<dbReference type="Proteomes" id="UP000245383">
    <property type="component" value="Unassembled WGS sequence"/>
</dbReference>
<evidence type="ECO:0000313" key="1">
    <source>
        <dbReference type="EMBL" id="PVU88364.1"/>
    </source>
</evidence>
<evidence type="ECO:0000313" key="2">
    <source>
        <dbReference type="Proteomes" id="UP000245383"/>
    </source>
</evidence>
<protein>
    <submittedName>
        <fullName evidence="1">Uncharacterized protein</fullName>
    </submittedName>
</protein>
<organism evidence="1 2">
    <name type="scientific">Smittium simulii</name>
    <dbReference type="NCBI Taxonomy" id="133385"/>
    <lineage>
        <taxon>Eukaryota</taxon>
        <taxon>Fungi</taxon>
        <taxon>Fungi incertae sedis</taxon>
        <taxon>Zoopagomycota</taxon>
        <taxon>Kickxellomycotina</taxon>
        <taxon>Harpellomycetes</taxon>
        <taxon>Harpellales</taxon>
        <taxon>Legeriomycetaceae</taxon>
        <taxon>Smittium</taxon>
    </lineage>
</organism>
<gene>
    <name evidence="1" type="ORF">BB561_005900</name>
</gene>
<dbReference type="OrthoDB" id="2289021at2759"/>
<name>A0A2T9Y7T2_9FUNG</name>
<reference evidence="1 2" key="1">
    <citation type="journal article" date="2018" name="MBio">
        <title>Comparative Genomics Reveals the Core Gene Toolbox for the Fungus-Insect Symbiosis.</title>
        <authorList>
            <person name="Wang Y."/>
            <person name="Stata M."/>
            <person name="Wang W."/>
            <person name="Stajich J.E."/>
            <person name="White M.M."/>
            <person name="Moncalvo J.M."/>
        </authorList>
    </citation>
    <scope>NUCLEOTIDE SEQUENCE [LARGE SCALE GENOMIC DNA]</scope>
    <source>
        <strain evidence="1 2">SWE-8-4</strain>
    </source>
</reference>
<dbReference type="AlphaFoldDB" id="A0A2T9Y7T2"/>
<accession>A0A2T9Y7T2</accession>
<dbReference type="STRING" id="133385.A0A2T9Y7T2"/>
<proteinExistence type="predicted"/>